<dbReference type="Proteomes" id="UP001528920">
    <property type="component" value="Unassembled WGS sequence"/>
</dbReference>
<feature type="transmembrane region" description="Helical" evidence="1">
    <location>
        <begin position="127"/>
        <end position="144"/>
    </location>
</feature>
<keyword evidence="1" id="KW-0472">Membrane</keyword>
<accession>A0ABT5VQ48</accession>
<name>A0ABT5VQ48_9BACT</name>
<evidence type="ECO:0000256" key="1">
    <source>
        <dbReference type="SAM" id="Phobius"/>
    </source>
</evidence>
<feature type="transmembrane region" description="Helical" evidence="1">
    <location>
        <begin position="6"/>
        <end position="24"/>
    </location>
</feature>
<gene>
    <name evidence="2" type="ORF">L3049_00090</name>
</gene>
<keyword evidence="3" id="KW-1185">Reference proteome</keyword>
<organism evidence="2 3">
    <name type="scientific">Paralabilibaculum antarcticum</name>
    <dbReference type="NCBI Taxonomy" id="2912572"/>
    <lineage>
        <taxon>Bacteria</taxon>
        <taxon>Pseudomonadati</taxon>
        <taxon>Bacteroidota</taxon>
        <taxon>Bacteroidia</taxon>
        <taxon>Marinilabiliales</taxon>
        <taxon>Marinifilaceae</taxon>
        <taxon>Paralabilibaculum</taxon>
    </lineage>
</organism>
<evidence type="ECO:0000313" key="2">
    <source>
        <dbReference type="EMBL" id="MDE5416384.1"/>
    </source>
</evidence>
<dbReference type="RefSeq" id="WP_275107726.1">
    <property type="nucleotide sequence ID" value="NZ_JAKJSC010000001.1"/>
</dbReference>
<feature type="transmembrane region" description="Helical" evidence="1">
    <location>
        <begin position="67"/>
        <end position="86"/>
    </location>
</feature>
<feature type="transmembrane region" description="Helical" evidence="1">
    <location>
        <begin position="36"/>
        <end position="55"/>
    </location>
</feature>
<reference evidence="2 3" key="1">
    <citation type="submission" date="2022-01" db="EMBL/GenBank/DDBJ databases">
        <title>Labilibaculum sp. nov, a marine bacterium isolated from Antarctica.</title>
        <authorList>
            <person name="Dai W."/>
        </authorList>
    </citation>
    <scope>NUCLEOTIDE SEQUENCE [LARGE SCALE GENOMIC DNA]</scope>
    <source>
        <strain evidence="2 3">DW002</strain>
    </source>
</reference>
<evidence type="ECO:0000313" key="3">
    <source>
        <dbReference type="Proteomes" id="UP001528920"/>
    </source>
</evidence>
<keyword evidence="1" id="KW-1133">Transmembrane helix</keyword>
<comment type="caution">
    <text evidence="2">The sequence shown here is derived from an EMBL/GenBank/DDBJ whole genome shotgun (WGS) entry which is preliminary data.</text>
</comment>
<proteinExistence type="predicted"/>
<keyword evidence="1" id="KW-0812">Transmembrane</keyword>
<sequence>MLFLLVIFISFLFVWFATLLSKYLRKFSNNDRLRFAYGIGFISIGAMHILFPSFFEHMFSSISNSTYEIVNIAGFVIVVCGVGLLIRRVHKEAAIILIVLMVSFIPLSIIMLTSYVPGPLGIEFEPVLGYLRILAFSILIWFLFKACELSPRRKYNKTKYDQNI</sequence>
<feature type="transmembrane region" description="Helical" evidence="1">
    <location>
        <begin position="93"/>
        <end position="115"/>
    </location>
</feature>
<dbReference type="EMBL" id="JAKJSC010000001">
    <property type="protein sequence ID" value="MDE5416384.1"/>
    <property type="molecule type" value="Genomic_DNA"/>
</dbReference>
<protein>
    <submittedName>
        <fullName evidence="2">Uncharacterized protein</fullName>
    </submittedName>
</protein>